<evidence type="ECO:0000256" key="4">
    <source>
        <dbReference type="ARBA" id="ARBA00022692"/>
    </source>
</evidence>
<protein>
    <submittedName>
        <fullName evidence="10">TonB-dependent receptor</fullName>
    </submittedName>
</protein>
<evidence type="ECO:0000256" key="5">
    <source>
        <dbReference type="ARBA" id="ARBA00023136"/>
    </source>
</evidence>
<keyword evidence="5 7" id="KW-0472">Membrane</keyword>
<keyword evidence="2 7" id="KW-0813">Transport</keyword>
<dbReference type="Pfam" id="PF13715">
    <property type="entry name" value="CarbopepD_reg_2"/>
    <property type="match status" value="1"/>
</dbReference>
<dbReference type="InterPro" id="IPR036942">
    <property type="entry name" value="Beta-barrel_TonB_sf"/>
</dbReference>
<keyword evidence="8" id="KW-0732">Signal</keyword>
<dbReference type="RefSeq" id="WP_147922018.1">
    <property type="nucleotide sequence ID" value="NZ_VRTY01000041.1"/>
</dbReference>
<keyword evidence="6 7" id="KW-0998">Cell outer membrane</keyword>
<keyword evidence="11" id="KW-1185">Reference proteome</keyword>
<dbReference type="Pfam" id="PF07715">
    <property type="entry name" value="Plug"/>
    <property type="match status" value="1"/>
</dbReference>
<evidence type="ECO:0000256" key="2">
    <source>
        <dbReference type="ARBA" id="ARBA00022448"/>
    </source>
</evidence>
<name>A0A5C8K7M9_9BACT</name>
<evidence type="ECO:0000313" key="10">
    <source>
        <dbReference type="EMBL" id="TXK45763.1"/>
    </source>
</evidence>
<comment type="caution">
    <text evidence="10">The sequence shown here is derived from an EMBL/GenBank/DDBJ whole genome shotgun (WGS) entry which is preliminary data.</text>
</comment>
<evidence type="ECO:0000256" key="3">
    <source>
        <dbReference type="ARBA" id="ARBA00022452"/>
    </source>
</evidence>
<evidence type="ECO:0000259" key="9">
    <source>
        <dbReference type="Pfam" id="PF07715"/>
    </source>
</evidence>
<dbReference type="NCBIfam" id="TIGR04057">
    <property type="entry name" value="SusC_RagA_signa"/>
    <property type="match status" value="1"/>
</dbReference>
<keyword evidence="10" id="KW-0675">Receptor</keyword>
<proteinExistence type="inferred from homology"/>
<gene>
    <name evidence="10" type="ORF">FVR03_12150</name>
</gene>
<comment type="subcellular location">
    <subcellularLocation>
        <location evidence="1 7">Cell outer membrane</location>
        <topology evidence="1 7">Multi-pass membrane protein</topology>
    </subcellularLocation>
</comment>
<sequence length="995" mass="108081">MRKVLLVHLVLILCLLQQAIAQDRTVTGTVKEAVTGNALPGVTVLLKGTANGTNTNQNGQYALTIPAGQASEELALVVSLIGMVSQEIAINGRSTIDVTLEADTRQLSEVVVTGYSTQNRREVTGSVATVAGREVALTPIGSFEQALQGRAPGMLVQANSGQPGAAASVLIRGRGSVFGGTQPLFIVDGIEVSATDFSTLNPADFETYTVLKDAISTSQYGSRGANGVVVITTRKGAAGPTQLNYSVQYGFSTLPENRLRLMNSSEKLAYELANGNPYNWSAADVERLSAIDTDWTEVLFRTAVTKNHSLSASGGNDKTTYLLSGSIFDQEGTVRKTGLNRYTGRANVESKAGGFVFGLNSTFGYSEFANTYEATTSINVPLNAIRWTNSYETPYDEDGNYTQTRAGQPNALELINENTALRQQLKGLGNVYVAYDVPALPGLTLRTNWGGDYTSNESAVFLDPMTGPGRSVPGGKGQLTRGYNRFFRVTGTTSASYTHHFGADHTLNVALFNEIVKGSGRGFGFTGYGLGGPFENEAGITPGTATNGFIPAVNGEGTKHALLSYFSMLHYGFRNKYYLSLTGRRDGSSRFGLNNQWANYGSVGLSWIVSEEAFMESMTNVINELKFKISYGSAGNQAGIGDFQSRELYNQAVYNGVNGLQQAQLANPDLKWERRSTFNTGFELATLQGRLRATVEYYYARTTDLFLNRQLSRTTGYSSLVSNIGSLENSGLEYALEGELIRSNDFTWTANLNFTYNQNKIKKLVGSGDNDIVNGVYINREGEALNSFYVVRYAGVNPDNGNAQYLNLNDEITETYSPADRVLVGSAEVPFFGGFGTALKYKGFEVNTHFSFVQGNKIYNEDRTNVENPAFVGDNLAAVLLNEWREPGQITSIPRSSQALRSSTTRFIENGDFLRWRNLMVSYTLPQNLLQAARIRTVTVFAQGQNLATWTKFLGFDPEISTPELTGARSRVPGQLAGAQYPALRTIMFGLSVGL</sequence>
<dbReference type="AlphaFoldDB" id="A0A5C8K7M9"/>
<dbReference type="Gene3D" id="2.170.130.10">
    <property type="entry name" value="TonB-dependent receptor, plug domain"/>
    <property type="match status" value="1"/>
</dbReference>
<dbReference type="Proteomes" id="UP000321926">
    <property type="component" value="Unassembled WGS sequence"/>
</dbReference>
<evidence type="ECO:0000256" key="1">
    <source>
        <dbReference type="ARBA" id="ARBA00004571"/>
    </source>
</evidence>
<dbReference type="OrthoDB" id="9768177at2"/>
<dbReference type="NCBIfam" id="TIGR04056">
    <property type="entry name" value="OMP_RagA_SusC"/>
    <property type="match status" value="1"/>
</dbReference>
<dbReference type="Gene3D" id="2.60.40.1120">
    <property type="entry name" value="Carboxypeptidase-like, regulatory domain"/>
    <property type="match status" value="1"/>
</dbReference>
<evidence type="ECO:0000256" key="7">
    <source>
        <dbReference type="PROSITE-ProRule" id="PRU01360"/>
    </source>
</evidence>
<dbReference type="PROSITE" id="PS52016">
    <property type="entry name" value="TONB_DEPENDENT_REC_3"/>
    <property type="match status" value="1"/>
</dbReference>
<dbReference type="SUPFAM" id="SSF49464">
    <property type="entry name" value="Carboxypeptidase regulatory domain-like"/>
    <property type="match status" value="1"/>
</dbReference>
<evidence type="ECO:0000313" key="11">
    <source>
        <dbReference type="Proteomes" id="UP000321926"/>
    </source>
</evidence>
<feature type="chain" id="PRO_5022833976" evidence="8">
    <location>
        <begin position="22"/>
        <end position="995"/>
    </location>
</feature>
<dbReference type="InterPro" id="IPR023996">
    <property type="entry name" value="TonB-dep_OMP_SusC/RagA"/>
</dbReference>
<evidence type="ECO:0000256" key="6">
    <source>
        <dbReference type="ARBA" id="ARBA00023237"/>
    </source>
</evidence>
<accession>A0A5C8K7M9</accession>
<dbReference type="InterPro" id="IPR012910">
    <property type="entry name" value="Plug_dom"/>
</dbReference>
<feature type="signal peptide" evidence="8">
    <location>
        <begin position="1"/>
        <end position="21"/>
    </location>
</feature>
<dbReference type="Gene3D" id="2.40.170.20">
    <property type="entry name" value="TonB-dependent receptor, beta-barrel domain"/>
    <property type="match status" value="1"/>
</dbReference>
<comment type="similarity">
    <text evidence="7">Belongs to the TonB-dependent receptor family.</text>
</comment>
<dbReference type="InterPro" id="IPR039426">
    <property type="entry name" value="TonB-dep_rcpt-like"/>
</dbReference>
<evidence type="ECO:0000256" key="8">
    <source>
        <dbReference type="SAM" id="SignalP"/>
    </source>
</evidence>
<feature type="domain" description="TonB-dependent receptor plug" evidence="9">
    <location>
        <begin position="120"/>
        <end position="228"/>
    </location>
</feature>
<keyword evidence="3 7" id="KW-1134">Transmembrane beta strand</keyword>
<dbReference type="InterPro" id="IPR023997">
    <property type="entry name" value="TonB-dep_OMP_SusC/RagA_CS"/>
</dbReference>
<dbReference type="InterPro" id="IPR008969">
    <property type="entry name" value="CarboxyPept-like_regulatory"/>
</dbReference>
<dbReference type="InterPro" id="IPR037066">
    <property type="entry name" value="Plug_dom_sf"/>
</dbReference>
<organism evidence="10 11">
    <name type="scientific">Pontibacter qinzhouensis</name>
    <dbReference type="NCBI Taxonomy" id="2603253"/>
    <lineage>
        <taxon>Bacteria</taxon>
        <taxon>Pseudomonadati</taxon>
        <taxon>Bacteroidota</taxon>
        <taxon>Cytophagia</taxon>
        <taxon>Cytophagales</taxon>
        <taxon>Hymenobacteraceae</taxon>
        <taxon>Pontibacter</taxon>
    </lineage>
</organism>
<keyword evidence="4 7" id="KW-0812">Transmembrane</keyword>
<dbReference type="GO" id="GO:0009279">
    <property type="term" value="C:cell outer membrane"/>
    <property type="evidence" value="ECO:0007669"/>
    <property type="project" value="UniProtKB-SubCell"/>
</dbReference>
<reference evidence="10 11" key="1">
    <citation type="submission" date="2019-08" db="EMBL/GenBank/DDBJ databases">
        <authorList>
            <person name="Shi S."/>
        </authorList>
    </citation>
    <scope>NUCLEOTIDE SEQUENCE [LARGE SCALE GENOMIC DNA]</scope>
    <source>
        <strain evidence="10 11">GY10130</strain>
    </source>
</reference>
<dbReference type="EMBL" id="VRTY01000041">
    <property type="protein sequence ID" value="TXK45763.1"/>
    <property type="molecule type" value="Genomic_DNA"/>
</dbReference>
<dbReference type="SUPFAM" id="SSF56935">
    <property type="entry name" value="Porins"/>
    <property type="match status" value="1"/>
</dbReference>